<dbReference type="Pfam" id="PF00638">
    <property type="entry name" value="Ran_BP1"/>
    <property type="match status" value="1"/>
</dbReference>
<keyword evidence="2" id="KW-0539">Nucleus</keyword>
<dbReference type="InterPro" id="IPR045255">
    <property type="entry name" value="RanBP1-like"/>
</dbReference>
<dbReference type="GO" id="GO:0005634">
    <property type="term" value="C:nucleus"/>
    <property type="evidence" value="ECO:0007669"/>
    <property type="project" value="UniProtKB-SubCell"/>
</dbReference>
<dbReference type="Gene3D" id="2.30.29.30">
    <property type="entry name" value="Pleckstrin-homology domain (PH domain)/Phosphotyrosine-binding domain (PTB)"/>
    <property type="match status" value="1"/>
</dbReference>
<feature type="domain" description="RanBD1" evidence="4">
    <location>
        <begin position="426"/>
        <end position="543"/>
    </location>
</feature>
<feature type="region of interest" description="Disordered" evidence="3">
    <location>
        <begin position="1"/>
        <end position="446"/>
    </location>
</feature>
<feature type="compositionally biased region" description="Basic and acidic residues" evidence="3">
    <location>
        <begin position="200"/>
        <end position="222"/>
    </location>
</feature>
<dbReference type="InterPro" id="IPR011993">
    <property type="entry name" value="PH-like_dom_sf"/>
</dbReference>
<dbReference type="SUPFAM" id="SSF50729">
    <property type="entry name" value="PH domain-like"/>
    <property type="match status" value="1"/>
</dbReference>
<comment type="subcellular location">
    <subcellularLocation>
        <location evidence="1">Nucleus</location>
    </subcellularLocation>
</comment>
<dbReference type="OrthoDB" id="185618at2759"/>
<protein>
    <recommendedName>
        <fullName evidence="4">RanBD1 domain-containing protein</fullName>
    </recommendedName>
</protein>
<evidence type="ECO:0000313" key="6">
    <source>
        <dbReference type="Proteomes" id="UP000799778"/>
    </source>
</evidence>
<dbReference type="RefSeq" id="XP_033387760.1">
    <property type="nucleotide sequence ID" value="XM_033525745.1"/>
</dbReference>
<dbReference type="PROSITE" id="PS50196">
    <property type="entry name" value="RANBD1"/>
    <property type="match status" value="1"/>
</dbReference>
<name>A0A6A5Y3I5_9PLEO</name>
<dbReference type="PANTHER" id="PTHR23138">
    <property type="entry name" value="RAN BINDING PROTEIN"/>
    <property type="match status" value="1"/>
</dbReference>
<feature type="compositionally biased region" description="Basic and acidic residues" evidence="3">
    <location>
        <begin position="19"/>
        <end position="39"/>
    </location>
</feature>
<gene>
    <name evidence="5" type="ORF">BU24DRAFT_406090</name>
</gene>
<organism evidence="5 6">
    <name type="scientific">Aaosphaeria arxii CBS 175.79</name>
    <dbReference type="NCBI Taxonomy" id="1450172"/>
    <lineage>
        <taxon>Eukaryota</taxon>
        <taxon>Fungi</taxon>
        <taxon>Dikarya</taxon>
        <taxon>Ascomycota</taxon>
        <taxon>Pezizomycotina</taxon>
        <taxon>Dothideomycetes</taxon>
        <taxon>Pleosporomycetidae</taxon>
        <taxon>Pleosporales</taxon>
        <taxon>Pleosporales incertae sedis</taxon>
        <taxon>Aaosphaeria</taxon>
    </lineage>
</organism>
<feature type="compositionally biased region" description="Basic and acidic residues" evidence="3">
    <location>
        <begin position="112"/>
        <end position="121"/>
    </location>
</feature>
<evidence type="ECO:0000313" key="5">
    <source>
        <dbReference type="EMBL" id="KAF2019421.1"/>
    </source>
</evidence>
<dbReference type="EMBL" id="ML978067">
    <property type="protein sequence ID" value="KAF2019421.1"/>
    <property type="molecule type" value="Genomic_DNA"/>
</dbReference>
<sequence length="562" mass="59380">MDRGEDTASKPPQPTSPARSDKSSDSEGRQVRENLKETTLDTLPPSDKTQAVQDPMTDAPNGTDVAVDTNTSESESSRGRLRRKRSREDFEDETDKPQEKKVLEHHARKKSRDVTSPKDSDVDSQAASKSPIPRIPEQEGLEEAAKPQQPSADRPQTPEAVDTTNAATMLSPKNKRPLDQTRSGDAPSASISISGASVAGEERDPKRPRDTDHVSEPAKETQTKIPPGSGFANTSAASPFSSLSATPKDSTSKVDSKNGTLGQPQTSDDKFKASGFGSFASSSASPFGGVTQTASASPFGGAAGGSKLTSFASPAPTSNAPASSFSALGSKTGTSGFGGSTAPTLGGSGFGGALGSSAFGGLGGPSSGLKSFATPGAQTITGLKQKNVRPFGAQADDEEEDDEEDDDSRDEEAATNNDTDKVKHPESKPLKNFQPMDVETGEEGEEPRWIGRAKLYTMDGEGDARAWHERGVGPFKLNITKEEPTRARFVLRADGTHRLLLNAAVTKTTTFGDAAGSKPSDGRLLFNTPTADGTLEMHLLRMKAERAFELWETVEDVKKILP</sequence>
<feature type="compositionally biased region" description="Polar residues" evidence="3">
    <location>
        <begin position="257"/>
        <end position="266"/>
    </location>
</feature>
<feature type="compositionally biased region" description="Low complexity" evidence="3">
    <location>
        <begin position="183"/>
        <end position="199"/>
    </location>
</feature>
<feature type="compositionally biased region" description="Low complexity" evidence="3">
    <location>
        <begin position="273"/>
        <end position="334"/>
    </location>
</feature>
<dbReference type="AlphaFoldDB" id="A0A6A5Y3I5"/>
<feature type="compositionally biased region" description="Polar residues" evidence="3">
    <location>
        <begin position="231"/>
        <end position="249"/>
    </location>
</feature>
<evidence type="ECO:0000256" key="3">
    <source>
        <dbReference type="SAM" id="MobiDB-lite"/>
    </source>
</evidence>
<dbReference type="PANTHER" id="PTHR23138:SF142">
    <property type="entry name" value="RAN-BINDING PROTEIN 3B-RELATED"/>
    <property type="match status" value="1"/>
</dbReference>
<evidence type="ECO:0000256" key="2">
    <source>
        <dbReference type="ARBA" id="ARBA00023242"/>
    </source>
</evidence>
<keyword evidence="6" id="KW-1185">Reference proteome</keyword>
<evidence type="ECO:0000256" key="1">
    <source>
        <dbReference type="ARBA" id="ARBA00004123"/>
    </source>
</evidence>
<dbReference type="SMART" id="SM00160">
    <property type="entry name" value="RanBD"/>
    <property type="match status" value="1"/>
</dbReference>
<feature type="compositionally biased region" description="Acidic residues" evidence="3">
    <location>
        <begin position="395"/>
        <end position="410"/>
    </location>
</feature>
<dbReference type="GeneID" id="54283142"/>
<reference evidence="5" key="1">
    <citation type="journal article" date="2020" name="Stud. Mycol.">
        <title>101 Dothideomycetes genomes: a test case for predicting lifestyles and emergence of pathogens.</title>
        <authorList>
            <person name="Haridas S."/>
            <person name="Albert R."/>
            <person name="Binder M."/>
            <person name="Bloem J."/>
            <person name="Labutti K."/>
            <person name="Salamov A."/>
            <person name="Andreopoulos B."/>
            <person name="Baker S."/>
            <person name="Barry K."/>
            <person name="Bills G."/>
            <person name="Bluhm B."/>
            <person name="Cannon C."/>
            <person name="Castanera R."/>
            <person name="Culley D."/>
            <person name="Daum C."/>
            <person name="Ezra D."/>
            <person name="Gonzalez J."/>
            <person name="Henrissat B."/>
            <person name="Kuo A."/>
            <person name="Liang C."/>
            <person name="Lipzen A."/>
            <person name="Lutzoni F."/>
            <person name="Magnuson J."/>
            <person name="Mondo S."/>
            <person name="Nolan M."/>
            <person name="Ohm R."/>
            <person name="Pangilinan J."/>
            <person name="Park H.-J."/>
            <person name="Ramirez L."/>
            <person name="Alfaro M."/>
            <person name="Sun H."/>
            <person name="Tritt A."/>
            <person name="Yoshinaga Y."/>
            <person name="Zwiers L.-H."/>
            <person name="Turgeon B."/>
            <person name="Goodwin S."/>
            <person name="Spatafora J."/>
            <person name="Crous P."/>
            <person name="Grigoriev I."/>
        </authorList>
    </citation>
    <scope>NUCLEOTIDE SEQUENCE</scope>
    <source>
        <strain evidence="5">CBS 175.79</strain>
    </source>
</reference>
<feature type="compositionally biased region" description="Basic and acidic residues" evidence="3">
    <location>
        <begin position="418"/>
        <end position="429"/>
    </location>
</feature>
<proteinExistence type="predicted"/>
<feature type="compositionally biased region" description="Basic and acidic residues" evidence="3">
    <location>
        <begin position="95"/>
        <end position="105"/>
    </location>
</feature>
<dbReference type="Proteomes" id="UP000799778">
    <property type="component" value="Unassembled WGS sequence"/>
</dbReference>
<accession>A0A6A5Y3I5</accession>
<feature type="compositionally biased region" description="Gly residues" evidence="3">
    <location>
        <begin position="346"/>
        <end position="366"/>
    </location>
</feature>
<evidence type="ECO:0000259" key="4">
    <source>
        <dbReference type="PROSITE" id="PS50196"/>
    </source>
</evidence>
<dbReference type="InterPro" id="IPR000156">
    <property type="entry name" value="Ran_bind_dom"/>
</dbReference>